<reference evidence="9 10" key="1">
    <citation type="submission" date="2018-05" db="EMBL/GenBank/DDBJ databases">
        <title>Genomic Encyclopedia of Type Strains, Phase IV (KMG-IV): sequencing the most valuable type-strain genomes for metagenomic binning, comparative biology and taxonomic classification.</title>
        <authorList>
            <person name="Goeker M."/>
        </authorList>
    </citation>
    <scope>NUCLEOTIDE SEQUENCE [LARGE SCALE GENOMIC DNA]</scope>
    <source>
        <strain evidence="9 10">DSM 24906</strain>
    </source>
</reference>
<evidence type="ECO:0000256" key="2">
    <source>
        <dbReference type="ARBA" id="ARBA00009130"/>
    </source>
</evidence>
<gene>
    <name evidence="9" type="ORF">C7380_10584</name>
</gene>
<name>A0AA45C7I4_9BACT</name>
<feature type="domain" description="FAD/NAD(P)-binding" evidence="8">
    <location>
        <begin position="5"/>
        <end position="295"/>
    </location>
</feature>
<dbReference type="Gene3D" id="3.50.50.60">
    <property type="entry name" value="FAD/NAD(P)-binding domain"/>
    <property type="match status" value="2"/>
</dbReference>
<dbReference type="InterPro" id="IPR016156">
    <property type="entry name" value="FAD/NAD-linked_Rdtase_dimer_sf"/>
</dbReference>
<evidence type="ECO:0000256" key="1">
    <source>
        <dbReference type="ARBA" id="ARBA00001974"/>
    </source>
</evidence>
<dbReference type="Pfam" id="PF02852">
    <property type="entry name" value="Pyr_redox_dim"/>
    <property type="match status" value="1"/>
</dbReference>
<accession>A0AA45C7I4</accession>
<dbReference type="SUPFAM" id="SSF55424">
    <property type="entry name" value="FAD/NAD-linked reductases, dimerisation (C-terminal) domain"/>
    <property type="match status" value="1"/>
</dbReference>
<keyword evidence="3" id="KW-0285">Flavoprotein</keyword>
<dbReference type="PANTHER" id="PTHR43429:SF1">
    <property type="entry name" value="NAD(P)H SULFUR OXIDOREDUCTASE (COA-DEPENDENT)"/>
    <property type="match status" value="1"/>
</dbReference>
<comment type="caution">
    <text evidence="9">The sequence shown here is derived from an EMBL/GenBank/DDBJ whole genome shotgun (WGS) entry which is preliminary data.</text>
</comment>
<keyword evidence="4" id="KW-0274">FAD</keyword>
<evidence type="ECO:0000259" key="7">
    <source>
        <dbReference type="Pfam" id="PF02852"/>
    </source>
</evidence>
<dbReference type="InterPro" id="IPR050260">
    <property type="entry name" value="FAD-bd_OxRdtase"/>
</dbReference>
<dbReference type="InterPro" id="IPR023753">
    <property type="entry name" value="FAD/NAD-binding_dom"/>
</dbReference>
<dbReference type="InterPro" id="IPR036188">
    <property type="entry name" value="FAD/NAD-bd_sf"/>
</dbReference>
<keyword evidence="10" id="KW-1185">Reference proteome</keyword>
<evidence type="ECO:0000256" key="3">
    <source>
        <dbReference type="ARBA" id="ARBA00022630"/>
    </source>
</evidence>
<dbReference type="GO" id="GO:0016491">
    <property type="term" value="F:oxidoreductase activity"/>
    <property type="evidence" value="ECO:0007669"/>
    <property type="project" value="UniProtKB-KW"/>
</dbReference>
<dbReference type="InterPro" id="IPR004099">
    <property type="entry name" value="Pyr_nucl-diS_OxRdtase_dimer"/>
</dbReference>
<evidence type="ECO:0000313" key="9">
    <source>
        <dbReference type="EMBL" id="PWJ95454.1"/>
    </source>
</evidence>
<evidence type="ECO:0000259" key="8">
    <source>
        <dbReference type="Pfam" id="PF07992"/>
    </source>
</evidence>
<dbReference type="Pfam" id="PF07992">
    <property type="entry name" value="Pyr_redox_2"/>
    <property type="match status" value="1"/>
</dbReference>
<dbReference type="PANTHER" id="PTHR43429">
    <property type="entry name" value="PYRIDINE NUCLEOTIDE-DISULFIDE OXIDOREDUCTASE DOMAIN-CONTAINING"/>
    <property type="match status" value="1"/>
</dbReference>
<sequence length="449" mass="49917">MKNKYDILIIGGVAAGTSAAASALRENPSLNVAIFQKEPYISYGGCGLPYVLNGKVKEVDDLFAFTSEKFQEKKGAEVYTNYEAIDVDFEQKYVLVKGNMDRRKIFYDKLIISTGASPIIPKFDVWGQEGIFKMRNPSDDEEILNFIEKNKPSHATIIGGGFIGVEVAEVLIESGIKVTLIEAKENILGDIEPEIHDEFSEYMIKNGVDLKTESMVENILKKERFIVKTEKESIETDMIIISIGVKPNTDFLLNKNVNMLKNKAIIVDNYMRTNIEDVYAAGDCATAYNILSGEDEYIPLGTTSNKQGKIAGKNAVKGNVEEFKGVIGSLITKFLDMEYAKTGLTYEKAKELDYNVGSVYIKAKARAGYYENAGNISFKMIFDRSTGKILGGHFVGKEIHSRVNIIVSLIYSCGTVQELYNMDLPYSPPFSPVWDITLIAASKAMKKVK</sequence>
<evidence type="ECO:0000256" key="6">
    <source>
        <dbReference type="ARBA" id="ARBA00023284"/>
    </source>
</evidence>
<organism evidence="9 10">
    <name type="scientific">Oceanotoga teriensis</name>
    <dbReference type="NCBI Taxonomy" id="515440"/>
    <lineage>
        <taxon>Bacteria</taxon>
        <taxon>Thermotogati</taxon>
        <taxon>Thermotogota</taxon>
        <taxon>Thermotogae</taxon>
        <taxon>Petrotogales</taxon>
        <taxon>Petrotogaceae</taxon>
        <taxon>Oceanotoga</taxon>
    </lineage>
</organism>
<evidence type="ECO:0000256" key="5">
    <source>
        <dbReference type="ARBA" id="ARBA00023002"/>
    </source>
</evidence>
<dbReference type="AlphaFoldDB" id="A0AA45C7I4"/>
<feature type="domain" description="Pyridine nucleotide-disulphide oxidoreductase dimerisation" evidence="7">
    <location>
        <begin position="332"/>
        <end position="432"/>
    </location>
</feature>
<proteinExistence type="inferred from homology"/>
<evidence type="ECO:0000256" key="4">
    <source>
        <dbReference type="ARBA" id="ARBA00022827"/>
    </source>
</evidence>
<comment type="cofactor">
    <cofactor evidence="1">
        <name>FAD</name>
        <dbReference type="ChEBI" id="CHEBI:57692"/>
    </cofactor>
</comment>
<protein>
    <submittedName>
        <fullName evidence="9">NADPH-dependent 2,4-dienoyl-CoA reductase/sulfur reductase-like enzyme</fullName>
    </submittedName>
</protein>
<dbReference type="PRINTS" id="PR00411">
    <property type="entry name" value="PNDRDTASEI"/>
</dbReference>
<keyword evidence="5" id="KW-0560">Oxidoreductase</keyword>
<comment type="similarity">
    <text evidence="2">Belongs to the class-III pyridine nucleotide-disulfide oxidoreductase family.</text>
</comment>
<evidence type="ECO:0000313" key="10">
    <source>
        <dbReference type="Proteomes" id="UP000245921"/>
    </source>
</evidence>
<keyword evidence="6" id="KW-0676">Redox-active center</keyword>
<dbReference type="PRINTS" id="PR00368">
    <property type="entry name" value="FADPNR"/>
</dbReference>
<dbReference type="SUPFAM" id="SSF51905">
    <property type="entry name" value="FAD/NAD(P)-binding domain"/>
    <property type="match status" value="1"/>
</dbReference>
<dbReference type="EMBL" id="QGGI01000005">
    <property type="protein sequence ID" value="PWJ95454.1"/>
    <property type="molecule type" value="Genomic_DNA"/>
</dbReference>
<dbReference type="Proteomes" id="UP000245921">
    <property type="component" value="Unassembled WGS sequence"/>
</dbReference>
<dbReference type="RefSeq" id="WP_158274782.1">
    <property type="nucleotide sequence ID" value="NZ_JAMHJO010000003.1"/>
</dbReference>